<dbReference type="InterPro" id="IPR007345">
    <property type="entry name" value="Polysacch_pyruvyl_Trfase"/>
</dbReference>
<accession>W4VH28</accession>
<evidence type="ECO:0000313" key="3">
    <source>
        <dbReference type="Proteomes" id="UP000019102"/>
    </source>
</evidence>
<reference evidence="2 3" key="1">
    <citation type="journal article" date="2014" name="Genome Announc.">
        <title>Draft Genome Sequence of the Boron-Tolerant and Moderately Halotolerant Bacterium Gracilibacillus boraciitolerans JCM 21714T.</title>
        <authorList>
            <person name="Ahmed I."/>
            <person name="Oshima K."/>
            <person name="Suda W."/>
            <person name="Kitamura K."/>
            <person name="Iida T."/>
            <person name="Ohmori Y."/>
            <person name="Fujiwara T."/>
            <person name="Hattori M."/>
            <person name="Ohkuma M."/>
        </authorList>
    </citation>
    <scope>NUCLEOTIDE SEQUENCE [LARGE SCALE GENOMIC DNA]</scope>
    <source>
        <strain evidence="2 3">JCM 21714</strain>
    </source>
</reference>
<keyword evidence="3" id="KW-1185">Reference proteome</keyword>
<gene>
    <name evidence="2" type="ORF">JCM21714_1448</name>
</gene>
<dbReference type="AlphaFoldDB" id="W4VH28"/>
<dbReference type="PANTHER" id="PTHR36836:SF1">
    <property type="entry name" value="COLANIC ACID BIOSYNTHESIS PROTEIN WCAK"/>
    <property type="match status" value="1"/>
</dbReference>
<dbReference type="Proteomes" id="UP000019102">
    <property type="component" value="Unassembled WGS sequence"/>
</dbReference>
<dbReference type="STRING" id="1298598.JCM21714_1448"/>
<evidence type="ECO:0000313" key="2">
    <source>
        <dbReference type="EMBL" id="GAE92446.1"/>
    </source>
</evidence>
<dbReference type="RefSeq" id="WP_268748295.1">
    <property type="nucleotide sequence ID" value="NZ_BAVS01000005.1"/>
</dbReference>
<evidence type="ECO:0000259" key="1">
    <source>
        <dbReference type="Pfam" id="PF04230"/>
    </source>
</evidence>
<dbReference type="PANTHER" id="PTHR36836">
    <property type="entry name" value="COLANIC ACID BIOSYNTHESIS PROTEIN WCAK"/>
    <property type="match status" value="1"/>
</dbReference>
<dbReference type="Pfam" id="PF04230">
    <property type="entry name" value="PS_pyruv_trans"/>
    <property type="match status" value="1"/>
</dbReference>
<comment type="caution">
    <text evidence="2">The sequence shown here is derived from an EMBL/GenBank/DDBJ whole genome shotgun (WGS) entry which is preliminary data.</text>
</comment>
<feature type="domain" description="Polysaccharide pyruvyl transferase" evidence="1">
    <location>
        <begin position="7"/>
        <end position="56"/>
    </location>
</feature>
<name>W4VH28_9BACI</name>
<sequence>MGGYMETEARHVPVELELEEKISIIAASCMLIGMRLHSLIFASLSHTPFVAISYDPKIDSFAQLVNQPIGANVNESNWSENELYEIVNDVYENVDDYHSLLKNHVEPLKRDALQTAQLALDTFQ</sequence>
<organism evidence="2 3">
    <name type="scientific">Gracilibacillus boraciitolerans JCM 21714</name>
    <dbReference type="NCBI Taxonomy" id="1298598"/>
    <lineage>
        <taxon>Bacteria</taxon>
        <taxon>Bacillati</taxon>
        <taxon>Bacillota</taxon>
        <taxon>Bacilli</taxon>
        <taxon>Bacillales</taxon>
        <taxon>Bacillaceae</taxon>
        <taxon>Gracilibacillus</taxon>
    </lineage>
</organism>
<proteinExistence type="predicted"/>
<protein>
    <submittedName>
        <fullName evidence="2">CsaB protein</fullName>
    </submittedName>
</protein>
<dbReference type="EMBL" id="BAVS01000005">
    <property type="protein sequence ID" value="GAE92446.1"/>
    <property type="molecule type" value="Genomic_DNA"/>
</dbReference>
<dbReference type="eggNOG" id="COG2327">
    <property type="taxonomic scope" value="Bacteria"/>
</dbReference>